<proteinExistence type="predicted"/>
<comment type="caution">
    <text evidence="1">The sequence shown here is derived from an EMBL/GenBank/DDBJ whole genome shotgun (WGS) entry which is preliminary data.</text>
</comment>
<sequence>MFLQNSFLWALLAKDKKCLNSAFEFSPFLFLLFEHSFYFFLK</sequence>
<dbReference type="EMBL" id="JXRR01000022">
    <property type="protein sequence ID" value="KIL43125.1"/>
    <property type="molecule type" value="Genomic_DNA"/>
</dbReference>
<dbReference type="Proteomes" id="UP000031972">
    <property type="component" value="Unassembled WGS sequence"/>
</dbReference>
<accession>A0A0C2QYL7</accession>
<evidence type="ECO:0000313" key="2">
    <source>
        <dbReference type="Proteomes" id="UP000031972"/>
    </source>
</evidence>
<dbReference type="AlphaFoldDB" id="A0A0C2QYL7"/>
<keyword evidence="2" id="KW-1185">Reference proteome</keyword>
<name>A0A0C2QYL7_9BACL</name>
<organism evidence="1 2">
    <name type="scientific">Jeotgalibacillus campisalis</name>
    <dbReference type="NCBI Taxonomy" id="220754"/>
    <lineage>
        <taxon>Bacteria</taxon>
        <taxon>Bacillati</taxon>
        <taxon>Bacillota</taxon>
        <taxon>Bacilli</taxon>
        <taxon>Bacillales</taxon>
        <taxon>Caryophanaceae</taxon>
        <taxon>Jeotgalibacillus</taxon>
    </lineage>
</organism>
<evidence type="ECO:0000313" key="1">
    <source>
        <dbReference type="EMBL" id="KIL43125.1"/>
    </source>
</evidence>
<reference evidence="1 2" key="1">
    <citation type="submission" date="2015-01" db="EMBL/GenBank/DDBJ databases">
        <title>Jeotgalibacillus campisalis genome sequencing.</title>
        <authorList>
            <person name="Goh K.M."/>
            <person name="Chan K.-G."/>
            <person name="Yaakop A.S."/>
            <person name="Ee R."/>
            <person name="Gan H.M."/>
            <person name="Chan C.S."/>
        </authorList>
    </citation>
    <scope>NUCLEOTIDE SEQUENCE [LARGE SCALE GENOMIC DNA]</scope>
    <source>
        <strain evidence="1 2">SF-57</strain>
    </source>
</reference>
<gene>
    <name evidence="1" type="ORF">KR50_35280</name>
</gene>
<protein>
    <submittedName>
        <fullName evidence="1">Uncharacterized protein</fullName>
    </submittedName>
</protein>